<sequence length="80" mass="9197">MRKKQVVDAVFAVCALSVGVLYERNNYVSDRETAERIKKVSSHVPDNTPFRSEQDIQEDLRQAAKVCWKPEKGDDTRQSE</sequence>
<keyword evidence="2" id="KW-1185">Reference proteome</keyword>
<dbReference type="Proteomes" id="UP000648801">
    <property type="component" value="Unassembled WGS sequence"/>
</dbReference>
<dbReference type="EMBL" id="BMJB01000001">
    <property type="protein sequence ID" value="GGA68223.1"/>
    <property type="molecule type" value="Genomic_DNA"/>
</dbReference>
<protein>
    <submittedName>
        <fullName evidence="1">Uncharacterized protein</fullName>
    </submittedName>
</protein>
<dbReference type="AlphaFoldDB" id="A0A916RSF8"/>
<evidence type="ECO:0000313" key="1">
    <source>
        <dbReference type="EMBL" id="GGA68223.1"/>
    </source>
</evidence>
<proteinExistence type="predicted"/>
<evidence type="ECO:0000313" key="2">
    <source>
        <dbReference type="Proteomes" id="UP000648801"/>
    </source>
</evidence>
<gene>
    <name evidence="1" type="ORF">GCM10011507_19670</name>
</gene>
<accession>A0A916RSF8</accession>
<reference evidence="1" key="2">
    <citation type="submission" date="2020-09" db="EMBL/GenBank/DDBJ databases">
        <authorList>
            <person name="Sun Q."/>
            <person name="Zhou Y."/>
        </authorList>
    </citation>
    <scope>NUCLEOTIDE SEQUENCE</scope>
    <source>
        <strain evidence="1">CGMCC 1.15447</strain>
    </source>
</reference>
<organism evidence="1 2">
    <name type="scientific">Edaphobacter acidisoli</name>
    <dbReference type="NCBI Taxonomy" id="2040573"/>
    <lineage>
        <taxon>Bacteria</taxon>
        <taxon>Pseudomonadati</taxon>
        <taxon>Acidobacteriota</taxon>
        <taxon>Terriglobia</taxon>
        <taxon>Terriglobales</taxon>
        <taxon>Acidobacteriaceae</taxon>
        <taxon>Edaphobacter</taxon>
    </lineage>
</organism>
<name>A0A916RSF8_9BACT</name>
<reference evidence="1" key="1">
    <citation type="journal article" date="2014" name="Int. J. Syst. Evol. Microbiol.">
        <title>Complete genome sequence of Corynebacterium casei LMG S-19264T (=DSM 44701T), isolated from a smear-ripened cheese.</title>
        <authorList>
            <consortium name="US DOE Joint Genome Institute (JGI-PGF)"/>
            <person name="Walter F."/>
            <person name="Albersmeier A."/>
            <person name="Kalinowski J."/>
            <person name="Ruckert C."/>
        </authorList>
    </citation>
    <scope>NUCLEOTIDE SEQUENCE</scope>
    <source>
        <strain evidence="1">CGMCC 1.15447</strain>
    </source>
</reference>
<comment type="caution">
    <text evidence="1">The sequence shown here is derived from an EMBL/GenBank/DDBJ whole genome shotgun (WGS) entry which is preliminary data.</text>
</comment>